<sequence>MDDNEEYEGFTLIERYRIFEDNRSRFTNVKAIIGSGMNPADAWTMNPFFFSTKQTQLISKWHAESTGQQNKNRL</sequence>
<accession>A0ABS4H3J4</accession>
<name>A0ABS4H3J4_9BACL</name>
<dbReference type="Proteomes" id="UP001519273">
    <property type="component" value="Unassembled WGS sequence"/>
</dbReference>
<keyword evidence="2" id="KW-1185">Reference proteome</keyword>
<dbReference type="RefSeq" id="WP_209848728.1">
    <property type="nucleotide sequence ID" value="NZ_CBCRVE010000006.1"/>
</dbReference>
<evidence type="ECO:0000313" key="1">
    <source>
        <dbReference type="EMBL" id="MBP1937046.1"/>
    </source>
</evidence>
<comment type="caution">
    <text evidence="1">The sequence shown here is derived from an EMBL/GenBank/DDBJ whole genome shotgun (WGS) entry which is preliminary data.</text>
</comment>
<protein>
    <submittedName>
        <fullName evidence="1">Uncharacterized protein</fullName>
    </submittedName>
</protein>
<reference evidence="1 2" key="1">
    <citation type="submission" date="2021-03" db="EMBL/GenBank/DDBJ databases">
        <title>Genomic Encyclopedia of Type Strains, Phase IV (KMG-IV): sequencing the most valuable type-strain genomes for metagenomic binning, comparative biology and taxonomic classification.</title>
        <authorList>
            <person name="Goeker M."/>
        </authorList>
    </citation>
    <scope>NUCLEOTIDE SEQUENCE [LARGE SCALE GENOMIC DNA]</scope>
    <source>
        <strain evidence="1 2">DSM 23491</strain>
    </source>
</reference>
<organism evidence="1 2">
    <name type="scientific">Paenibacillus sediminis</name>
    <dbReference type="NCBI Taxonomy" id="664909"/>
    <lineage>
        <taxon>Bacteria</taxon>
        <taxon>Bacillati</taxon>
        <taxon>Bacillota</taxon>
        <taxon>Bacilli</taxon>
        <taxon>Bacillales</taxon>
        <taxon>Paenibacillaceae</taxon>
        <taxon>Paenibacillus</taxon>
    </lineage>
</organism>
<evidence type="ECO:0000313" key="2">
    <source>
        <dbReference type="Proteomes" id="UP001519273"/>
    </source>
</evidence>
<proteinExistence type="predicted"/>
<dbReference type="EMBL" id="JAGGKP010000003">
    <property type="protein sequence ID" value="MBP1937046.1"/>
    <property type="molecule type" value="Genomic_DNA"/>
</dbReference>
<gene>
    <name evidence="1" type="ORF">J2Z20_001928</name>
</gene>